<comment type="subcellular location">
    <subcellularLocation>
        <location evidence="1">Cytoplasm</location>
        <location evidence="1">Cytoskeleton</location>
    </subcellularLocation>
</comment>
<dbReference type="PANTHER" id="PTHR23333:SF4">
    <property type="entry name" value="UBX DOMAIN-CONTAINING PROTEIN 11"/>
    <property type="match status" value="1"/>
</dbReference>
<evidence type="ECO:0000256" key="5">
    <source>
        <dbReference type="ARBA" id="ARBA00059434"/>
    </source>
</evidence>
<dbReference type="PROSITE" id="PS51399">
    <property type="entry name" value="SEP"/>
    <property type="match status" value="1"/>
</dbReference>
<dbReference type="CDD" id="cd17077">
    <property type="entry name" value="UBX_UBXN11"/>
    <property type="match status" value="1"/>
</dbReference>
<evidence type="ECO:0000256" key="3">
    <source>
        <dbReference type="ARBA" id="ARBA00023054"/>
    </source>
</evidence>
<feature type="compositionally biased region" description="Basic and acidic residues" evidence="10">
    <location>
        <begin position="46"/>
        <end position="56"/>
    </location>
</feature>
<evidence type="ECO:0000256" key="10">
    <source>
        <dbReference type="SAM" id="MobiDB-lite"/>
    </source>
</evidence>
<dbReference type="Gene3D" id="3.30.420.210">
    <property type="entry name" value="SEP domain"/>
    <property type="match status" value="1"/>
</dbReference>
<accession>A0ABD0WXI0</accession>
<evidence type="ECO:0000256" key="7">
    <source>
        <dbReference type="ARBA" id="ARBA00073759"/>
    </source>
</evidence>
<dbReference type="InterPro" id="IPR000626">
    <property type="entry name" value="Ubiquitin-like_dom"/>
</dbReference>
<dbReference type="PROSITE" id="PS50033">
    <property type="entry name" value="UBX"/>
    <property type="match status" value="1"/>
</dbReference>
<evidence type="ECO:0000313" key="15">
    <source>
        <dbReference type="Proteomes" id="UP001557470"/>
    </source>
</evidence>
<keyword evidence="2" id="KW-0963">Cytoplasm</keyword>
<feature type="compositionally biased region" description="Polar residues" evidence="10">
    <location>
        <begin position="57"/>
        <end position="75"/>
    </location>
</feature>
<dbReference type="InterPro" id="IPR012989">
    <property type="entry name" value="SEP_domain"/>
</dbReference>
<sequence length="491" mass="55863">MSSPLSMLGKHRRVPLPVGLNQQGTRVPYKGNSFAEYEATLLTESDTLHEDTDKVSSSKSKATQRNINSSTPPSDFQLMSSMMQRLTLLETKVKSQGRDIDQKKRKITVLEDKLKLLQKSREQNSNISRQDELVETCHRLRTQVLEMERFLSDYGMIWVGSGAEHATASQQEGDEQMESSERRVWQQEVSMARRTFQMNFDLVLQNIRELNILAGEGESHVIATFRGAKLAQQDPIPLRLYRNGILMFNGPFRSYQDASTQRCMQDLMDGYFPSELQQRFPDGIPFKVYDMRGEEFKERHPWTEFPGKGQAVGAVESEQSQDSLGHAYCTLSQTPGRKLTMDQFLSRLPKVVVKSGKVIDIRNSVKATLQGSSDIPDSHVVTLIDTPAVQAMKQRLKLHETNRTPSARDVTTLRVRSEDGEHTYLVKMRFSETVGNLRQYLNKHRGVDALEYDILSVFPQRCYSEDSQTLLSCGLTQGATLLLRTRLHPPK</sequence>
<evidence type="ECO:0000259" key="13">
    <source>
        <dbReference type="PROSITE" id="PS51399"/>
    </source>
</evidence>
<name>A0ABD0WXI0_UMBPY</name>
<dbReference type="EMBL" id="JAGEUA010000004">
    <property type="protein sequence ID" value="KAL0984707.1"/>
    <property type="molecule type" value="Genomic_DNA"/>
</dbReference>
<dbReference type="SUPFAM" id="SSF102848">
    <property type="entry name" value="NSFL1 (p97 ATPase) cofactor p47, SEP domain"/>
    <property type="match status" value="1"/>
</dbReference>
<dbReference type="PANTHER" id="PTHR23333">
    <property type="entry name" value="UBX DOMAIN CONTAINING PROTEIN"/>
    <property type="match status" value="1"/>
</dbReference>
<keyword evidence="3" id="KW-0175">Coiled coil</keyword>
<evidence type="ECO:0000256" key="8">
    <source>
        <dbReference type="ARBA" id="ARBA00075811"/>
    </source>
</evidence>
<evidence type="ECO:0000256" key="9">
    <source>
        <dbReference type="ARBA" id="ARBA00081109"/>
    </source>
</evidence>
<comment type="function">
    <text evidence="5">May be involved in the reorganization of actin cytoskeleton mediated by RND1, RND2 and RND3. Promotes RHOA activation mediated by GNA12 and GNA13.</text>
</comment>
<evidence type="ECO:0000313" key="14">
    <source>
        <dbReference type="EMBL" id="KAL0984707.1"/>
    </source>
</evidence>
<proteinExistence type="predicted"/>
<dbReference type="InterPro" id="IPR001012">
    <property type="entry name" value="UBX_dom"/>
</dbReference>
<protein>
    <recommendedName>
        <fullName evidence="7">UBX domain-containing protein 11</fullName>
    </recommendedName>
    <alternativeName>
        <fullName evidence="9">Socius</fullName>
    </alternativeName>
    <alternativeName>
        <fullName evidence="8">UBX domain-containing protein 5</fullName>
    </alternativeName>
</protein>
<dbReference type="Gene3D" id="3.10.20.90">
    <property type="entry name" value="Phosphatidylinositol 3-kinase Catalytic Subunit, Chain A, domain 1"/>
    <property type="match status" value="1"/>
</dbReference>
<dbReference type="Proteomes" id="UP001557470">
    <property type="component" value="Unassembled WGS sequence"/>
</dbReference>
<evidence type="ECO:0000256" key="1">
    <source>
        <dbReference type="ARBA" id="ARBA00004245"/>
    </source>
</evidence>
<dbReference type="SUPFAM" id="SSF54236">
    <property type="entry name" value="Ubiquitin-like"/>
    <property type="match status" value="1"/>
</dbReference>
<organism evidence="14 15">
    <name type="scientific">Umbra pygmaea</name>
    <name type="common">Eastern mudminnow</name>
    <dbReference type="NCBI Taxonomy" id="75934"/>
    <lineage>
        <taxon>Eukaryota</taxon>
        <taxon>Metazoa</taxon>
        <taxon>Chordata</taxon>
        <taxon>Craniata</taxon>
        <taxon>Vertebrata</taxon>
        <taxon>Euteleostomi</taxon>
        <taxon>Actinopterygii</taxon>
        <taxon>Neopterygii</taxon>
        <taxon>Teleostei</taxon>
        <taxon>Protacanthopterygii</taxon>
        <taxon>Esociformes</taxon>
        <taxon>Umbridae</taxon>
        <taxon>Umbra</taxon>
    </lineage>
</organism>
<dbReference type="SMART" id="SM00553">
    <property type="entry name" value="SEP"/>
    <property type="match status" value="1"/>
</dbReference>
<feature type="domain" description="SEP" evidence="13">
    <location>
        <begin position="233"/>
        <end position="297"/>
    </location>
</feature>
<feature type="domain" description="UBX" evidence="11">
    <location>
        <begin position="406"/>
        <end position="483"/>
    </location>
</feature>
<dbReference type="InterPro" id="IPR029071">
    <property type="entry name" value="Ubiquitin-like_domsf"/>
</dbReference>
<feature type="region of interest" description="Disordered" evidence="10">
    <location>
        <begin position="45"/>
        <end position="75"/>
    </location>
</feature>
<dbReference type="GO" id="GO:0005856">
    <property type="term" value="C:cytoskeleton"/>
    <property type="evidence" value="ECO:0007669"/>
    <property type="project" value="UniProtKB-SubCell"/>
</dbReference>
<keyword evidence="4" id="KW-0206">Cytoskeleton</keyword>
<comment type="subunit">
    <text evidence="6">Interacts with GNA12, GNA13, RND1, RND2 and RND3.</text>
</comment>
<evidence type="ECO:0000256" key="2">
    <source>
        <dbReference type="ARBA" id="ARBA00022490"/>
    </source>
</evidence>
<gene>
    <name evidence="14" type="ORF">UPYG_G00145670</name>
</gene>
<reference evidence="14 15" key="1">
    <citation type="submission" date="2024-06" db="EMBL/GenBank/DDBJ databases">
        <authorList>
            <person name="Pan Q."/>
            <person name="Wen M."/>
            <person name="Jouanno E."/>
            <person name="Zahm M."/>
            <person name="Klopp C."/>
            <person name="Cabau C."/>
            <person name="Louis A."/>
            <person name="Berthelot C."/>
            <person name="Parey E."/>
            <person name="Roest Crollius H."/>
            <person name="Montfort J."/>
            <person name="Robinson-Rechavi M."/>
            <person name="Bouchez O."/>
            <person name="Lampietro C."/>
            <person name="Lopez Roques C."/>
            <person name="Donnadieu C."/>
            <person name="Postlethwait J."/>
            <person name="Bobe J."/>
            <person name="Verreycken H."/>
            <person name="Guiguen Y."/>
        </authorList>
    </citation>
    <scope>NUCLEOTIDE SEQUENCE [LARGE SCALE GENOMIC DNA]</scope>
    <source>
        <strain evidence="14">Up_M1</strain>
        <tissue evidence="14">Testis</tissue>
    </source>
</reference>
<dbReference type="FunFam" id="3.30.420.210:FF:000003">
    <property type="entry name" value="UBX domain protein 11"/>
    <property type="match status" value="1"/>
</dbReference>
<dbReference type="PROSITE" id="PS50053">
    <property type="entry name" value="UBIQUITIN_2"/>
    <property type="match status" value="1"/>
</dbReference>
<feature type="domain" description="Ubiquitin-like" evidence="12">
    <location>
        <begin position="411"/>
        <end position="486"/>
    </location>
</feature>
<evidence type="ECO:0000259" key="12">
    <source>
        <dbReference type="PROSITE" id="PS50053"/>
    </source>
</evidence>
<dbReference type="Pfam" id="PF00789">
    <property type="entry name" value="UBX"/>
    <property type="match status" value="1"/>
</dbReference>
<dbReference type="InterPro" id="IPR036241">
    <property type="entry name" value="NSFL1C_SEP_dom_sf"/>
</dbReference>
<keyword evidence="15" id="KW-1185">Reference proteome</keyword>
<dbReference type="Pfam" id="PF08059">
    <property type="entry name" value="SEP"/>
    <property type="match status" value="1"/>
</dbReference>
<evidence type="ECO:0000259" key="11">
    <source>
        <dbReference type="PROSITE" id="PS50033"/>
    </source>
</evidence>
<evidence type="ECO:0000256" key="4">
    <source>
        <dbReference type="ARBA" id="ARBA00023212"/>
    </source>
</evidence>
<dbReference type="AlphaFoldDB" id="A0ABD0WXI0"/>
<evidence type="ECO:0000256" key="6">
    <source>
        <dbReference type="ARBA" id="ARBA00062345"/>
    </source>
</evidence>
<comment type="caution">
    <text evidence="14">The sequence shown here is derived from an EMBL/GenBank/DDBJ whole genome shotgun (WGS) entry which is preliminary data.</text>
</comment>